<dbReference type="GO" id="GO:0042158">
    <property type="term" value="P:lipoprotein biosynthetic process"/>
    <property type="evidence" value="ECO:0007669"/>
    <property type="project" value="InterPro"/>
</dbReference>
<feature type="transmembrane region" description="Helical" evidence="7">
    <location>
        <begin position="86"/>
        <end position="106"/>
    </location>
</feature>
<feature type="transmembrane region" description="Helical" evidence="7">
    <location>
        <begin position="199"/>
        <end position="218"/>
    </location>
</feature>
<evidence type="ECO:0000256" key="7">
    <source>
        <dbReference type="SAM" id="Phobius"/>
    </source>
</evidence>
<evidence type="ECO:0000256" key="1">
    <source>
        <dbReference type="ARBA" id="ARBA00007150"/>
    </source>
</evidence>
<evidence type="ECO:0000256" key="2">
    <source>
        <dbReference type="ARBA" id="ARBA00022475"/>
    </source>
</evidence>
<feature type="transmembrane region" description="Helical" evidence="7">
    <location>
        <begin position="136"/>
        <end position="153"/>
    </location>
</feature>
<keyword evidence="3 8" id="KW-0808">Transferase</keyword>
<keyword evidence="4 7" id="KW-0812">Transmembrane</keyword>
<dbReference type="Pfam" id="PF01790">
    <property type="entry name" value="LGT"/>
    <property type="match status" value="1"/>
</dbReference>
<proteinExistence type="inferred from homology"/>
<feature type="transmembrane region" description="Helical" evidence="7">
    <location>
        <begin position="20"/>
        <end position="38"/>
    </location>
</feature>
<dbReference type="AlphaFoldDB" id="A0A098LJM4"/>
<dbReference type="eggNOG" id="COG0682">
    <property type="taxonomic scope" value="Bacteria"/>
</dbReference>
<dbReference type="NCBIfam" id="TIGR00544">
    <property type="entry name" value="lgt"/>
    <property type="match status" value="1"/>
</dbReference>
<protein>
    <submittedName>
        <fullName evidence="8">Prolipoprotein diacylglyceryl transferase</fullName>
    </submittedName>
</protein>
<comment type="caution">
    <text evidence="8">The sequence shown here is derived from an EMBL/GenBank/DDBJ whole genome shotgun (WGS) entry which is preliminary data.</text>
</comment>
<dbReference type="InterPro" id="IPR001640">
    <property type="entry name" value="Lgt"/>
</dbReference>
<dbReference type="GO" id="GO:0008961">
    <property type="term" value="F:phosphatidylglycerol-prolipoprotein diacylglyceryl transferase activity"/>
    <property type="evidence" value="ECO:0007669"/>
    <property type="project" value="InterPro"/>
</dbReference>
<evidence type="ECO:0000256" key="4">
    <source>
        <dbReference type="ARBA" id="ARBA00022692"/>
    </source>
</evidence>
<evidence type="ECO:0000256" key="6">
    <source>
        <dbReference type="ARBA" id="ARBA00023136"/>
    </source>
</evidence>
<keyword evidence="6 7" id="KW-0472">Membrane</keyword>
<evidence type="ECO:0000256" key="3">
    <source>
        <dbReference type="ARBA" id="ARBA00022679"/>
    </source>
</evidence>
<feature type="transmembrane region" description="Helical" evidence="7">
    <location>
        <begin position="160"/>
        <end position="179"/>
    </location>
</feature>
<dbReference type="PANTHER" id="PTHR30589">
    <property type="entry name" value="PROLIPOPROTEIN DIACYLGLYCERYL TRANSFERASE"/>
    <property type="match status" value="1"/>
</dbReference>
<keyword evidence="9" id="KW-1185">Reference proteome</keyword>
<accession>A0A098LJM4</accession>
<reference evidence="8 9" key="1">
    <citation type="submission" date="2014-09" db="EMBL/GenBank/DDBJ databases">
        <title>Sporocytophaga myxococcoides PG-01 genome sequencing.</title>
        <authorList>
            <person name="Liu L."/>
            <person name="Gao P.J."/>
            <person name="Chen G.J."/>
            <person name="Wang L.S."/>
        </authorList>
    </citation>
    <scope>NUCLEOTIDE SEQUENCE [LARGE SCALE GENOMIC DNA]</scope>
    <source>
        <strain evidence="8 9">PG-01</strain>
    </source>
</reference>
<evidence type="ECO:0000313" key="8">
    <source>
        <dbReference type="EMBL" id="GAL86689.1"/>
    </source>
</evidence>
<dbReference type="EMBL" id="BBLT01000009">
    <property type="protein sequence ID" value="GAL86689.1"/>
    <property type="molecule type" value="Genomic_DNA"/>
</dbReference>
<comment type="similarity">
    <text evidence="1">Belongs to the Lgt family.</text>
</comment>
<dbReference type="GO" id="GO:0005886">
    <property type="term" value="C:plasma membrane"/>
    <property type="evidence" value="ECO:0007669"/>
    <property type="project" value="InterPro"/>
</dbReference>
<sequence>MFHFFRKDNKPEEDVESLTIYIFISSIIGARFGHFLFYEPYAFIENPLQIILPPYAGLASHGGAAGILTGLYLFCKNKNYNYLWMLDRLVIVVALTGGCIRMGNLINSEITGKPTDVPWAFIFKQVDNIPRHPGQLYEAIFCFILFLILFFIWKNRRHEMYNGMIFGIFLIALFGQRFLVEFLKENQETFEDSLSLNMGQILSIPLVLAGFYVLCHTFKKKERNSTFKNNETPSN</sequence>
<evidence type="ECO:0000313" key="9">
    <source>
        <dbReference type="Proteomes" id="UP000030185"/>
    </source>
</evidence>
<gene>
    <name evidence="8" type="ORF">MYP_3919</name>
</gene>
<dbReference type="Proteomes" id="UP000030185">
    <property type="component" value="Unassembled WGS sequence"/>
</dbReference>
<dbReference type="STRING" id="153721.MYP_3919"/>
<feature type="transmembrane region" description="Helical" evidence="7">
    <location>
        <begin position="50"/>
        <end position="74"/>
    </location>
</feature>
<organism evidence="8 9">
    <name type="scientific">Sporocytophaga myxococcoides</name>
    <dbReference type="NCBI Taxonomy" id="153721"/>
    <lineage>
        <taxon>Bacteria</taxon>
        <taxon>Pseudomonadati</taxon>
        <taxon>Bacteroidota</taxon>
        <taxon>Cytophagia</taxon>
        <taxon>Cytophagales</taxon>
        <taxon>Cytophagaceae</taxon>
        <taxon>Sporocytophaga</taxon>
    </lineage>
</organism>
<evidence type="ECO:0000256" key="5">
    <source>
        <dbReference type="ARBA" id="ARBA00022989"/>
    </source>
</evidence>
<dbReference type="PANTHER" id="PTHR30589:SF0">
    <property type="entry name" value="PHOSPHATIDYLGLYCEROL--PROLIPOPROTEIN DIACYLGLYCERYL TRANSFERASE"/>
    <property type="match status" value="1"/>
</dbReference>
<name>A0A098LJM4_9BACT</name>
<keyword evidence="5 7" id="KW-1133">Transmembrane helix</keyword>
<keyword evidence="2" id="KW-1003">Cell membrane</keyword>
<keyword evidence="8" id="KW-0449">Lipoprotein</keyword>